<proteinExistence type="predicted"/>
<keyword evidence="1" id="KW-1133">Transmembrane helix</keyword>
<keyword evidence="3" id="KW-1185">Reference proteome</keyword>
<protein>
    <submittedName>
        <fullName evidence="2">Uncharacterized protein</fullName>
    </submittedName>
</protein>
<dbReference type="Proteomes" id="UP000050509">
    <property type="component" value="Unassembled WGS sequence"/>
</dbReference>
<evidence type="ECO:0000256" key="1">
    <source>
        <dbReference type="SAM" id="Phobius"/>
    </source>
</evidence>
<accession>A0A0P9F9I8</accession>
<feature type="transmembrane region" description="Helical" evidence="1">
    <location>
        <begin position="207"/>
        <end position="230"/>
    </location>
</feature>
<sequence>AGGIAAVALLPDAELLSRSLRNELSYDFTVQYSLLPRNLIGLLIPEFLGWSATEFRIYAGVLTLILGVVAWVVPAQPRAERRFFGVAALVALMVALGGFTLVDGLIYRFVPGFTSIRVSSRAFYIANFSLAVLAAFGAENLLTSLDRAERQRLHQIARGVAGLLGVTMLLGVLLYVALLNNYKPVGEEFFFSENLFSRNPSGDTFTLLTQTANACLLFMLLLAGATALLWVRVSGRLAGRGLAAVAALLMFIDIATFAPYHDTIKVDPDTMRFTIKQYQTQLLDVPWKIADQQQLLNRLASMPDGVRGDNTAEILPDNYSALYRTPFASGYNILDLQQRFEMLTQWPNLPASTRWDLLNVGYVLAQPDAKDAPEPDAKLVVDNSQGKLWERAQQPTYT</sequence>
<feature type="transmembrane region" description="Helical" evidence="1">
    <location>
        <begin position="156"/>
        <end position="178"/>
    </location>
</feature>
<comment type="caution">
    <text evidence="2">The sequence shown here is derived from an EMBL/GenBank/DDBJ whole genome shotgun (WGS) entry which is preliminary data.</text>
</comment>
<evidence type="ECO:0000313" key="2">
    <source>
        <dbReference type="EMBL" id="KPV49123.1"/>
    </source>
</evidence>
<feature type="non-terminal residue" evidence="2">
    <location>
        <position position="398"/>
    </location>
</feature>
<reference evidence="2 3" key="1">
    <citation type="submission" date="2015-09" db="EMBL/GenBank/DDBJ databases">
        <title>Draft genome sequence of Kouleothrix aurantiaca JCM 19913.</title>
        <authorList>
            <person name="Hemp J."/>
        </authorList>
    </citation>
    <scope>NUCLEOTIDE SEQUENCE [LARGE SCALE GENOMIC DNA]</scope>
    <source>
        <strain evidence="2 3">COM-B</strain>
    </source>
</reference>
<dbReference type="EMBL" id="LJCR01002182">
    <property type="protein sequence ID" value="KPV49123.1"/>
    <property type="molecule type" value="Genomic_DNA"/>
</dbReference>
<keyword evidence="1" id="KW-0472">Membrane</keyword>
<organism evidence="2 3">
    <name type="scientific">Kouleothrix aurantiaca</name>
    <dbReference type="NCBI Taxonomy" id="186479"/>
    <lineage>
        <taxon>Bacteria</taxon>
        <taxon>Bacillati</taxon>
        <taxon>Chloroflexota</taxon>
        <taxon>Chloroflexia</taxon>
        <taxon>Chloroflexales</taxon>
        <taxon>Roseiflexineae</taxon>
        <taxon>Roseiflexaceae</taxon>
        <taxon>Kouleothrix</taxon>
    </lineage>
</organism>
<feature type="transmembrane region" description="Helical" evidence="1">
    <location>
        <begin position="86"/>
        <end position="110"/>
    </location>
</feature>
<evidence type="ECO:0000313" key="3">
    <source>
        <dbReference type="Proteomes" id="UP000050509"/>
    </source>
</evidence>
<feature type="transmembrane region" description="Helical" evidence="1">
    <location>
        <begin position="242"/>
        <end position="260"/>
    </location>
</feature>
<feature type="transmembrane region" description="Helical" evidence="1">
    <location>
        <begin position="55"/>
        <end position="74"/>
    </location>
</feature>
<name>A0A0P9F9I8_9CHLR</name>
<feature type="non-terminal residue" evidence="2">
    <location>
        <position position="1"/>
    </location>
</feature>
<feature type="transmembrane region" description="Helical" evidence="1">
    <location>
        <begin position="122"/>
        <end position="144"/>
    </location>
</feature>
<gene>
    <name evidence="2" type="ORF">SE17_34390</name>
</gene>
<dbReference type="AlphaFoldDB" id="A0A0P9F9I8"/>
<keyword evidence="1" id="KW-0812">Transmembrane</keyword>